<evidence type="ECO:0000256" key="1">
    <source>
        <dbReference type="SAM" id="SignalP"/>
    </source>
</evidence>
<dbReference type="Proteomes" id="UP000235387">
    <property type="component" value="Unassembled WGS sequence"/>
</dbReference>
<protein>
    <submittedName>
        <fullName evidence="2">Uncharacterized protein</fullName>
    </submittedName>
</protein>
<feature type="signal peptide" evidence="1">
    <location>
        <begin position="1"/>
        <end position="29"/>
    </location>
</feature>
<comment type="caution">
    <text evidence="2">The sequence shown here is derived from an EMBL/GenBank/DDBJ whole genome shotgun (WGS) entry which is preliminary data.</text>
</comment>
<gene>
    <name evidence="2" type="ORF">BCT23_17590</name>
</gene>
<evidence type="ECO:0000313" key="2">
    <source>
        <dbReference type="EMBL" id="PMN91324.1"/>
    </source>
</evidence>
<sequence length="420" mass="45205">MRHFSGSFAFSCRLSAVFLCCIFPFSVAAETDIERNMAAIEKLQNNTAPLIDEALSNVGEYEVLTQKLSERFESTGSGLMALRVAKIDTRIALAKSNSALAERYIEKYKTFLNDVDPESACYRPELVSDFYDRIQALGDLSATILTFKTTTEEDKGMAAVVQLGMHGVGVAEVPGAFVVANACILEDTAPVLEAFFGDMSGEEFSDLVELAEGQGVLEPLSDDMWQDEDAVGDEMDEPAPLSQPIDEVEFIDPEMASCVSMAAQVSEATRVNDLSALLCDLPTNAKIRLDDLASFPGLEVVTLSGVEVESLAPLNDMPALSQVLIEQSTISSFGDMSNVQADLVFSEVDAEDWGALAQSDAGRIYIEQPSDCRSLSSLVHSGAVSVIFSDGEGQLDAQGMSDSVNADRVVITDCTRDSVN</sequence>
<organism evidence="2 3">
    <name type="scientific">Enterovibrio norvegicus</name>
    <dbReference type="NCBI Taxonomy" id="188144"/>
    <lineage>
        <taxon>Bacteria</taxon>
        <taxon>Pseudomonadati</taxon>
        <taxon>Pseudomonadota</taxon>
        <taxon>Gammaproteobacteria</taxon>
        <taxon>Vibrionales</taxon>
        <taxon>Vibrionaceae</taxon>
        <taxon>Enterovibrio</taxon>
    </lineage>
</organism>
<name>A0A2N7L9V8_9GAMM</name>
<dbReference type="RefSeq" id="WP_102391077.1">
    <property type="nucleotide sequence ID" value="NZ_MDAL01000022.1"/>
</dbReference>
<dbReference type="EMBL" id="MDAL01000022">
    <property type="protein sequence ID" value="PMN91324.1"/>
    <property type="molecule type" value="Genomic_DNA"/>
</dbReference>
<keyword evidence="1" id="KW-0732">Signal</keyword>
<reference evidence="3" key="1">
    <citation type="submission" date="2016-07" db="EMBL/GenBank/DDBJ databases">
        <title>Nontailed viruses are major unrecognized killers of bacteria in the ocean.</title>
        <authorList>
            <person name="Kauffman K."/>
            <person name="Hussain F."/>
            <person name="Yang J."/>
            <person name="Arevalo P."/>
            <person name="Brown J."/>
            <person name="Cutler M."/>
            <person name="Kelly L."/>
            <person name="Polz M.F."/>
        </authorList>
    </citation>
    <scope>NUCLEOTIDE SEQUENCE [LARGE SCALE GENOMIC DNA]</scope>
    <source>
        <strain evidence="3">10N.261.45.A10</strain>
    </source>
</reference>
<dbReference type="AlphaFoldDB" id="A0A2N7L9V8"/>
<evidence type="ECO:0000313" key="3">
    <source>
        <dbReference type="Proteomes" id="UP000235387"/>
    </source>
</evidence>
<feature type="chain" id="PRO_5014983156" evidence="1">
    <location>
        <begin position="30"/>
        <end position="420"/>
    </location>
</feature>
<accession>A0A2N7L9V8</accession>
<proteinExistence type="predicted"/>